<feature type="compositionally biased region" description="Polar residues" evidence="1">
    <location>
        <begin position="290"/>
        <end position="299"/>
    </location>
</feature>
<evidence type="ECO:0000256" key="1">
    <source>
        <dbReference type="SAM" id="MobiDB-lite"/>
    </source>
</evidence>
<dbReference type="RefSeq" id="WP_286218167.1">
    <property type="nucleotide sequence ID" value="NZ_AP027729.1"/>
</dbReference>
<protein>
    <recommendedName>
        <fullName evidence="4">SGNH hydrolase-type esterase domain-containing protein</fullName>
    </recommendedName>
</protein>
<dbReference type="SUPFAM" id="SSF52266">
    <property type="entry name" value="SGNH hydrolase"/>
    <property type="match status" value="1"/>
</dbReference>
<feature type="region of interest" description="Disordered" evidence="1">
    <location>
        <begin position="270"/>
        <end position="299"/>
    </location>
</feature>
<evidence type="ECO:0000313" key="2">
    <source>
        <dbReference type="EMBL" id="BDZ40839.1"/>
    </source>
</evidence>
<organism evidence="2 3">
    <name type="scientific">Paraoerskovia sediminicola</name>
    <dbReference type="NCBI Taxonomy" id="1138587"/>
    <lineage>
        <taxon>Bacteria</taxon>
        <taxon>Bacillati</taxon>
        <taxon>Actinomycetota</taxon>
        <taxon>Actinomycetes</taxon>
        <taxon>Micrococcales</taxon>
        <taxon>Cellulomonadaceae</taxon>
        <taxon>Paraoerskovia</taxon>
    </lineage>
</organism>
<dbReference type="EMBL" id="AP027729">
    <property type="protein sequence ID" value="BDZ40839.1"/>
    <property type="molecule type" value="Genomic_DNA"/>
</dbReference>
<evidence type="ECO:0000313" key="3">
    <source>
        <dbReference type="Proteomes" id="UP001321475"/>
    </source>
</evidence>
<accession>A0ABN6X8C9</accession>
<evidence type="ECO:0008006" key="4">
    <source>
        <dbReference type="Google" id="ProtNLM"/>
    </source>
</evidence>
<keyword evidence="3" id="KW-1185">Reference proteome</keyword>
<name>A0ABN6X8C9_9CELL</name>
<reference evidence="3" key="1">
    <citation type="journal article" date="2019" name="Int. J. Syst. Evol. Microbiol.">
        <title>The Global Catalogue of Microorganisms (GCM) 10K type strain sequencing project: providing services to taxonomists for standard genome sequencing and annotation.</title>
        <authorList>
            <consortium name="The Broad Institute Genomics Platform"/>
            <consortium name="The Broad Institute Genome Sequencing Center for Infectious Disease"/>
            <person name="Wu L."/>
            <person name="Ma J."/>
        </authorList>
    </citation>
    <scope>NUCLEOTIDE SEQUENCE [LARGE SCALE GENOMIC DNA]</scope>
    <source>
        <strain evidence="3">NBRC 108565</strain>
    </source>
</reference>
<gene>
    <name evidence="2" type="ORF">GCM10025865_01380</name>
</gene>
<proteinExistence type="predicted"/>
<sequence length="299" mass="31255">MPLTIASSADQPVITFDLARDYGEAPTIAGSPGWCREKRVGYPETPPGGSQWQDAPVDLEGSTYFSYPGVPAIDAWVGNAGDYAQPPLKPGGDSQYAYWPLNVEFVTSSPEVEFRLLAPAASIEPGRILVNGFPISDEQTEVTTPAGNEYTMRLTFPAPAQRTITVIALDAIPGRFGGAAVASGYTITKSEVQPRVAIIGDSYTNGAGDVFIQDTFAWRLADAIGGGRAPILAGIGGTGPTATINSQPESAYSGRVAAVMALAPSTVIVSGGATRRPRPDSRLPSRHSWTRSAAASPGT</sequence>
<dbReference type="Proteomes" id="UP001321475">
    <property type="component" value="Chromosome"/>
</dbReference>